<dbReference type="PROSITE" id="PS00109">
    <property type="entry name" value="PROTEIN_KINASE_TYR"/>
    <property type="match status" value="1"/>
</dbReference>
<dbReference type="CDD" id="cd05120">
    <property type="entry name" value="APH_ChoK_like"/>
    <property type="match status" value="1"/>
</dbReference>
<dbReference type="PANTHER" id="PTHR21310:SF15">
    <property type="entry name" value="AMINOGLYCOSIDE PHOSPHOTRANSFERASE DOMAIN-CONTAINING PROTEIN"/>
    <property type="match status" value="1"/>
</dbReference>
<gene>
    <name evidence="6" type="ORF">EKO27_g9548</name>
</gene>
<reference evidence="6 7" key="1">
    <citation type="submission" date="2018-12" db="EMBL/GenBank/DDBJ databases">
        <title>Draft genome sequence of Xylaria grammica IHI A82.</title>
        <authorList>
            <person name="Buettner E."/>
            <person name="Kellner H."/>
        </authorList>
    </citation>
    <scope>NUCLEOTIDE SEQUENCE [LARGE SCALE GENOMIC DNA]</scope>
    <source>
        <strain evidence="6 7">IHI A82</strain>
    </source>
</reference>
<proteinExistence type="predicted"/>
<accession>A0A439CTR1</accession>
<dbReference type="Gene3D" id="3.90.1200.10">
    <property type="match status" value="1"/>
</dbReference>
<feature type="region of interest" description="Disordered" evidence="4">
    <location>
        <begin position="1"/>
        <end position="45"/>
    </location>
</feature>
<evidence type="ECO:0000256" key="2">
    <source>
        <dbReference type="ARBA" id="ARBA00047899"/>
    </source>
</evidence>
<comment type="catalytic activity">
    <reaction evidence="3">
        <text>L-seryl-[protein] + ATP = O-phospho-L-seryl-[protein] + ADP + H(+)</text>
        <dbReference type="Rhea" id="RHEA:17989"/>
        <dbReference type="Rhea" id="RHEA-COMP:9863"/>
        <dbReference type="Rhea" id="RHEA-COMP:11604"/>
        <dbReference type="ChEBI" id="CHEBI:15378"/>
        <dbReference type="ChEBI" id="CHEBI:29999"/>
        <dbReference type="ChEBI" id="CHEBI:30616"/>
        <dbReference type="ChEBI" id="CHEBI:83421"/>
        <dbReference type="ChEBI" id="CHEBI:456216"/>
        <dbReference type="EC" id="2.7.11.1"/>
    </reaction>
</comment>
<evidence type="ECO:0000256" key="4">
    <source>
        <dbReference type="SAM" id="MobiDB-lite"/>
    </source>
</evidence>
<comment type="caution">
    <text evidence="6">The sequence shown here is derived from an EMBL/GenBank/DDBJ whole genome shotgun (WGS) entry which is preliminary data.</text>
</comment>
<dbReference type="InterPro" id="IPR008266">
    <property type="entry name" value="Tyr_kinase_AS"/>
</dbReference>
<dbReference type="Pfam" id="PF01636">
    <property type="entry name" value="APH"/>
    <property type="match status" value="1"/>
</dbReference>
<evidence type="ECO:0000313" key="6">
    <source>
        <dbReference type="EMBL" id="RWA05558.1"/>
    </source>
</evidence>
<dbReference type="AlphaFoldDB" id="A0A439CTR1"/>
<protein>
    <recommendedName>
        <fullName evidence="1">non-specific serine/threonine protein kinase</fullName>
        <ecNumber evidence="1">2.7.11.1</ecNumber>
    </recommendedName>
</protein>
<dbReference type="SUPFAM" id="SSF56112">
    <property type="entry name" value="Protein kinase-like (PK-like)"/>
    <property type="match status" value="1"/>
</dbReference>
<dbReference type="InterPro" id="IPR002575">
    <property type="entry name" value="Aminoglycoside_PTrfase"/>
</dbReference>
<dbReference type="Proteomes" id="UP000286045">
    <property type="component" value="Unassembled WGS sequence"/>
</dbReference>
<name>A0A439CTR1_9PEZI</name>
<comment type="catalytic activity">
    <reaction evidence="2">
        <text>L-threonyl-[protein] + ATP = O-phospho-L-threonyl-[protein] + ADP + H(+)</text>
        <dbReference type="Rhea" id="RHEA:46608"/>
        <dbReference type="Rhea" id="RHEA-COMP:11060"/>
        <dbReference type="Rhea" id="RHEA-COMP:11605"/>
        <dbReference type="ChEBI" id="CHEBI:15378"/>
        <dbReference type="ChEBI" id="CHEBI:30013"/>
        <dbReference type="ChEBI" id="CHEBI:30616"/>
        <dbReference type="ChEBI" id="CHEBI:61977"/>
        <dbReference type="ChEBI" id="CHEBI:456216"/>
        <dbReference type="EC" id="2.7.11.1"/>
    </reaction>
</comment>
<sequence length="304" mass="34843">MFPLTGDMLSFHSPTSTPSPASTPSPGSRPPPPLPPPRPPNEEPFVLVPWKPRMDDPRTISKQMGAEVRLDGEGILKRGGRVRPNEEEALRTVKKFTTIPVPDVHKSEYTTVDDSPFGQIWMERVPGSPLDKLWDTLEDSTKERICKELWGFVKQLRAIPKPSRLRPFYQCGADGSACQDVLLEDLTSPPEPLLNDDALRNRINQRYLHCNGGSYGENLMDYLPRSDKSVFTHADLAPRNILVDERVEITGLIDWEFSGWYPDYWEYAKTQVQWLAEDFMVWMDRTRPQDWDIVGIHKAKRVLF</sequence>
<feature type="compositionally biased region" description="Pro residues" evidence="4">
    <location>
        <begin position="21"/>
        <end position="39"/>
    </location>
</feature>
<dbReference type="EC" id="2.7.11.1" evidence="1"/>
<evidence type="ECO:0000313" key="7">
    <source>
        <dbReference type="Proteomes" id="UP000286045"/>
    </source>
</evidence>
<dbReference type="EMBL" id="RYZI01000427">
    <property type="protein sequence ID" value="RWA05558.1"/>
    <property type="molecule type" value="Genomic_DNA"/>
</dbReference>
<dbReference type="GO" id="GO:0004674">
    <property type="term" value="F:protein serine/threonine kinase activity"/>
    <property type="evidence" value="ECO:0007669"/>
    <property type="project" value="UniProtKB-EC"/>
</dbReference>
<organism evidence="6 7">
    <name type="scientific">Xylaria grammica</name>
    <dbReference type="NCBI Taxonomy" id="363999"/>
    <lineage>
        <taxon>Eukaryota</taxon>
        <taxon>Fungi</taxon>
        <taxon>Dikarya</taxon>
        <taxon>Ascomycota</taxon>
        <taxon>Pezizomycotina</taxon>
        <taxon>Sordariomycetes</taxon>
        <taxon>Xylariomycetidae</taxon>
        <taxon>Xylariales</taxon>
        <taxon>Xylariaceae</taxon>
        <taxon>Xylaria</taxon>
    </lineage>
</organism>
<evidence type="ECO:0000256" key="3">
    <source>
        <dbReference type="ARBA" id="ARBA00048679"/>
    </source>
</evidence>
<evidence type="ECO:0000256" key="1">
    <source>
        <dbReference type="ARBA" id="ARBA00012513"/>
    </source>
</evidence>
<dbReference type="InterPro" id="IPR011009">
    <property type="entry name" value="Kinase-like_dom_sf"/>
</dbReference>
<dbReference type="PANTHER" id="PTHR21310">
    <property type="entry name" value="AMINOGLYCOSIDE PHOSPHOTRANSFERASE-RELATED-RELATED"/>
    <property type="match status" value="1"/>
</dbReference>
<dbReference type="STRING" id="363999.A0A439CTR1"/>
<dbReference type="InterPro" id="IPR051678">
    <property type="entry name" value="AGP_Transferase"/>
</dbReference>
<keyword evidence="7" id="KW-1185">Reference proteome</keyword>
<feature type="domain" description="Aminoglycoside phosphotransferase" evidence="5">
    <location>
        <begin position="86"/>
        <end position="271"/>
    </location>
</feature>
<evidence type="ECO:0000259" key="5">
    <source>
        <dbReference type="Pfam" id="PF01636"/>
    </source>
</evidence>